<evidence type="ECO:0000256" key="2">
    <source>
        <dbReference type="ARBA" id="ARBA00022722"/>
    </source>
</evidence>
<keyword evidence="1 5" id="KW-1277">Toxin-antitoxin system</keyword>
<comment type="similarity">
    <text evidence="5">Belongs to the PINc/VapC protein family.</text>
</comment>
<gene>
    <name evidence="5" type="primary">vapC</name>
    <name evidence="7" type="ORF">GTW51_16695</name>
</gene>
<keyword evidence="4 5" id="KW-0378">Hydrolase</keyword>
<evidence type="ECO:0000256" key="5">
    <source>
        <dbReference type="HAMAP-Rule" id="MF_00265"/>
    </source>
</evidence>
<dbReference type="EMBL" id="JAAAMJ010000015">
    <property type="protein sequence ID" value="NDV88341.1"/>
    <property type="molecule type" value="Genomic_DNA"/>
</dbReference>
<dbReference type="Gene3D" id="3.40.50.1010">
    <property type="entry name" value="5'-nuclease"/>
    <property type="match status" value="1"/>
</dbReference>
<comment type="function">
    <text evidence="5">Toxic component of a toxin-antitoxin (TA) system. An RNase.</text>
</comment>
<dbReference type="AlphaFoldDB" id="A0A6L9MKN6"/>
<dbReference type="Pfam" id="PF01850">
    <property type="entry name" value="PIN"/>
    <property type="match status" value="1"/>
</dbReference>
<dbReference type="CDD" id="cd18692">
    <property type="entry name" value="PIN_VapC-like"/>
    <property type="match status" value="1"/>
</dbReference>
<dbReference type="EC" id="3.1.-.-" evidence="5"/>
<dbReference type="InterPro" id="IPR029060">
    <property type="entry name" value="PIN-like_dom_sf"/>
</dbReference>
<comment type="caution">
    <text evidence="7">The sequence shown here is derived from an EMBL/GenBank/DDBJ whole genome shotgun (WGS) entry which is preliminary data.</text>
</comment>
<dbReference type="GO" id="GO:0000287">
    <property type="term" value="F:magnesium ion binding"/>
    <property type="evidence" value="ECO:0007669"/>
    <property type="project" value="UniProtKB-UniRule"/>
</dbReference>
<dbReference type="GO" id="GO:0004540">
    <property type="term" value="F:RNA nuclease activity"/>
    <property type="evidence" value="ECO:0007669"/>
    <property type="project" value="InterPro"/>
</dbReference>
<evidence type="ECO:0000259" key="6">
    <source>
        <dbReference type="Pfam" id="PF01850"/>
    </source>
</evidence>
<feature type="binding site" evidence="5">
    <location>
        <position position="99"/>
    </location>
    <ligand>
        <name>Mg(2+)</name>
        <dbReference type="ChEBI" id="CHEBI:18420"/>
    </ligand>
</feature>
<dbReference type="HAMAP" id="MF_00265">
    <property type="entry name" value="VapC_Nob1"/>
    <property type="match status" value="1"/>
</dbReference>
<name>A0A6L9MKN6_9HYPH</name>
<dbReference type="Proteomes" id="UP000476332">
    <property type="component" value="Unassembled WGS sequence"/>
</dbReference>
<dbReference type="GO" id="GO:0090729">
    <property type="term" value="F:toxin activity"/>
    <property type="evidence" value="ECO:0007669"/>
    <property type="project" value="UniProtKB-KW"/>
</dbReference>
<protein>
    <recommendedName>
        <fullName evidence="5">Ribonuclease VapC</fullName>
        <shortName evidence="5">RNase VapC</shortName>
        <ecNumber evidence="5">3.1.-.-</ecNumber>
    </recommendedName>
    <alternativeName>
        <fullName evidence="5">Toxin VapC</fullName>
    </alternativeName>
</protein>
<evidence type="ECO:0000313" key="7">
    <source>
        <dbReference type="EMBL" id="NDV88341.1"/>
    </source>
</evidence>
<proteinExistence type="inferred from homology"/>
<dbReference type="InterPro" id="IPR002716">
    <property type="entry name" value="PIN_dom"/>
</dbReference>
<evidence type="ECO:0000256" key="3">
    <source>
        <dbReference type="ARBA" id="ARBA00022723"/>
    </source>
</evidence>
<keyword evidence="5" id="KW-0800">Toxin</keyword>
<dbReference type="InterPro" id="IPR022907">
    <property type="entry name" value="VapC_family"/>
</dbReference>
<organism evidence="7 8">
    <name type="scientific">Aurantimonas aggregata</name>
    <dbReference type="NCBI Taxonomy" id="2047720"/>
    <lineage>
        <taxon>Bacteria</taxon>
        <taxon>Pseudomonadati</taxon>
        <taxon>Pseudomonadota</taxon>
        <taxon>Alphaproteobacteria</taxon>
        <taxon>Hyphomicrobiales</taxon>
        <taxon>Aurantimonadaceae</taxon>
        <taxon>Aurantimonas</taxon>
    </lineage>
</organism>
<comment type="cofactor">
    <cofactor evidence="5">
        <name>Mg(2+)</name>
        <dbReference type="ChEBI" id="CHEBI:18420"/>
    </cofactor>
</comment>
<dbReference type="RefSeq" id="WP_163045179.1">
    <property type="nucleotide sequence ID" value="NZ_JAAAMJ010000015.1"/>
</dbReference>
<keyword evidence="3 5" id="KW-0479">Metal-binding</keyword>
<keyword evidence="8" id="KW-1185">Reference proteome</keyword>
<dbReference type="GO" id="GO:0016787">
    <property type="term" value="F:hydrolase activity"/>
    <property type="evidence" value="ECO:0007669"/>
    <property type="project" value="UniProtKB-KW"/>
</dbReference>
<reference evidence="7 8" key="1">
    <citation type="submission" date="2020-01" db="EMBL/GenBank/DDBJ databases">
        <title>Genomes of bacteria type strains.</title>
        <authorList>
            <person name="Chen J."/>
            <person name="Zhu S."/>
            <person name="Chen J."/>
        </authorList>
    </citation>
    <scope>NUCLEOTIDE SEQUENCE [LARGE SCALE GENOMIC DNA]</scope>
    <source>
        <strain evidence="7 8">KCTC 52919</strain>
    </source>
</reference>
<sequence length="137" mass="15130">MQSEFFIDTNVLIYAATGRHEYPRHWEIAHDILAAGGNGLSGQVLAEFYVITTKKHGLPASEAFEWVRRLALMPVVEVGSDVVVEGIALSQRYQISYWDAALIVAAGRLGAGTLYTEDLNHGQLYGVVRVINPFLAR</sequence>
<feature type="domain" description="PIN" evidence="6">
    <location>
        <begin position="6"/>
        <end position="121"/>
    </location>
</feature>
<evidence type="ECO:0000256" key="1">
    <source>
        <dbReference type="ARBA" id="ARBA00022649"/>
    </source>
</evidence>
<feature type="binding site" evidence="5">
    <location>
        <position position="8"/>
    </location>
    <ligand>
        <name>Mg(2+)</name>
        <dbReference type="ChEBI" id="CHEBI:18420"/>
    </ligand>
</feature>
<evidence type="ECO:0000256" key="4">
    <source>
        <dbReference type="ARBA" id="ARBA00022801"/>
    </source>
</evidence>
<accession>A0A6L9MKN6</accession>
<keyword evidence="5" id="KW-0460">Magnesium</keyword>
<evidence type="ECO:0000313" key="8">
    <source>
        <dbReference type="Proteomes" id="UP000476332"/>
    </source>
</evidence>
<dbReference type="SUPFAM" id="SSF88723">
    <property type="entry name" value="PIN domain-like"/>
    <property type="match status" value="1"/>
</dbReference>
<keyword evidence="2 5" id="KW-0540">Nuclease</keyword>